<dbReference type="EMBL" id="LAZR01000292">
    <property type="protein sequence ID" value="KKN76614.1"/>
    <property type="molecule type" value="Genomic_DNA"/>
</dbReference>
<protein>
    <submittedName>
        <fullName evidence="1">Uncharacterized protein</fullName>
    </submittedName>
</protein>
<reference evidence="1" key="1">
    <citation type="journal article" date="2015" name="Nature">
        <title>Complex archaea that bridge the gap between prokaryotes and eukaryotes.</title>
        <authorList>
            <person name="Spang A."/>
            <person name="Saw J.H."/>
            <person name="Jorgensen S.L."/>
            <person name="Zaremba-Niedzwiedzka K."/>
            <person name="Martijn J."/>
            <person name="Lind A.E."/>
            <person name="van Eijk R."/>
            <person name="Schleper C."/>
            <person name="Guy L."/>
            <person name="Ettema T.J."/>
        </authorList>
    </citation>
    <scope>NUCLEOTIDE SEQUENCE</scope>
</reference>
<gene>
    <name evidence="1" type="ORF">LCGC14_0368110</name>
</gene>
<evidence type="ECO:0000313" key="1">
    <source>
        <dbReference type="EMBL" id="KKN76614.1"/>
    </source>
</evidence>
<name>A0A0F9TBS3_9ZZZZ</name>
<dbReference type="AlphaFoldDB" id="A0A0F9TBS3"/>
<comment type="caution">
    <text evidence="1">The sequence shown here is derived from an EMBL/GenBank/DDBJ whole genome shotgun (WGS) entry which is preliminary data.</text>
</comment>
<accession>A0A0F9TBS3</accession>
<sequence length="57" mass="6569">MNNTNTNIMFIEKVEPLIECYICEEVIKGEIKEKNMGVCHPAVLYNTVKVCKTCFNK</sequence>
<proteinExistence type="predicted"/>
<organism evidence="1">
    <name type="scientific">marine sediment metagenome</name>
    <dbReference type="NCBI Taxonomy" id="412755"/>
    <lineage>
        <taxon>unclassified sequences</taxon>
        <taxon>metagenomes</taxon>
        <taxon>ecological metagenomes</taxon>
    </lineage>
</organism>